<dbReference type="EMBL" id="LGRX02005531">
    <property type="protein sequence ID" value="KAK3278296.1"/>
    <property type="molecule type" value="Genomic_DNA"/>
</dbReference>
<keyword evidence="3" id="KW-1185">Reference proteome</keyword>
<feature type="transmembrane region" description="Helical" evidence="1">
    <location>
        <begin position="196"/>
        <end position="214"/>
    </location>
</feature>
<name>A0AAE0LAK0_9CHLO</name>
<keyword evidence="1" id="KW-0812">Transmembrane</keyword>
<organism evidence="2 3">
    <name type="scientific">Cymbomonas tetramitiformis</name>
    <dbReference type="NCBI Taxonomy" id="36881"/>
    <lineage>
        <taxon>Eukaryota</taxon>
        <taxon>Viridiplantae</taxon>
        <taxon>Chlorophyta</taxon>
        <taxon>Pyramimonadophyceae</taxon>
        <taxon>Pyramimonadales</taxon>
        <taxon>Pyramimonadaceae</taxon>
        <taxon>Cymbomonas</taxon>
    </lineage>
</organism>
<comment type="caution">
    <text evidence="2">The sequence shown here is derived from an EMBL/GenBank/DDBJ whole genome shotgun (WGS) entry which is preliminary data.</text>
</comment>
<dbReference type="Gene3D" id="1.25.40.10">
    <property type="entry name" value="Tetratricopeptide repeat domain"/>
    <property type="match status" value="1"/>
</dbReference>
<evidence type="ECO:0000313" key="2">
    <source>
        <dbReference type="EMBL" id="KAK3278296.1"/>
    </source>
</evidence>
<sequence>MACTQSLVGSLCGVTGVHLSPGIHVKSRRRTHKTALGRPRTILVLASDSNPWRSVTPGTAKEAISFGNLAYKNGAYEDAIRLFGAGRKLPGSGVQRDRKLGAELSPGEEQALFYNLACCHSQREELASALSAFEACLTAGYLNWSRTPLSTVRQRYEDMNQCNDLASLRNTPEFEELLSKYNPDLGDELRDGQGKALAGFLWQVLAIVLFYALITF</sequence>
<proteinExistence type="predicted"/>
<dbReference type="AlphaFoldDB" id="A0AAE0LAK0"/>
<evidence type="ECO:0000256" key="1">
    <source>
        <dbReference type="SAM" id="Phobius"/>
    </source>
</evidence>
<reference evidence="2 3" key="1">
    <citation type="journal article" date="2015" name="Genome Biol. Evol.">
        <title>Comparative Genomics of a Bacterivorous Green Alga Reveals Evolutionary Causalities and Consequences of Phago-Mixotrophic Mode of Nutrition.</title>
        <authorList>
            <person name="Burns J.A."/>
            <person name="Paasch A."/>
            <person name="Narechania A."/>
            <person name="Kim E."/>
        </authorList>
    </citation>
    <scope>NUCLEOTIDE SEQUENCE [LARGE SCALE GENOMIC DNA]</scope>
    <source>
        <strain evidence="2 3">PLY_AMNH</strain>
    </source>
</reference>
<accession>A0AAE0LAK0</accession>
<dbReference type="SUPFAM" id="SSF48452">
    <property type="entry name" value="TPR-like"/>
    <property type="match status" value="1"/>
</dbReference>
<evidence type="ECO:0000313" key="3">
    <source>
        <dbReference type="Proteomes" id="UP001190700"/>
    </source>
</evidence>
<dbReference type="InterPro" id="IPR011990">
    <property type="entry name" value="TPR-like_helical_dom_sf"/>
</dbReference>
<gene>
    <name evidence="2" type="ORF">CYMTET_13753</name>
</gene>
<keyword evidence="1" id="KW-1133">Transmembrane helix</keyword>
<keyword evidence="1" id="KW-0472">Membrane</keyword>
<protein>
    <submittedName>
        <fullName evidence="2">Uncharacterized protein</fullName>
    </submittedName>
</protein>
<dbReference type="Proteomes" id="UP001190700">
    <property type="component" value="Unassembled WGS sequence"/>
</dbReference>